<evidence type="ECO:0000313" key="2">
    <source>
        <dbReference type="Proteomes" id="UP001642720"/>
    </source>
</evidence>
<protein>
    <recommendedName>
        <fullName evidence="3">Secreted protein</fullName>
    </recommendedName>
</protein>
<dbReference type="Proteomes" id="UP001642720">
    <property type="component" value="Unassembled WGS sequence"/>
</dbReference>
<dbReference type="GeneID" id="300574415"/>
<keyword evidence="2" id="KW-1185">Reference proteome</keyword>
<proteinExistence type="predicted"/>
<name>A0ABY2HEA8_9HYPO</name>
<accession>A0ABY2HEA8</accession>
<dbReference type="RefSeq" id="XP_073561374.1">
    <property type="nucleotide sequence ID" value="XM_073699965.1"/>
</dbReference>
<sequence>MCCLVAASCSYDKLTRKLSCQSIIGLAALWMVGDSSARGSWVPSGTRPLAGLLPAVSLQSAVKVSPARSCSLALGLTRLALQSRGGLPTVGSWWPCLALTLQLTYPVSPSTSDKYIPVSVCMYACMYVCMCRRLPRQLTMMAGGWLFRG</sequence>
<evidence type="ECO:0000313" key="1">
    <source>
        <dbReference type="EMBL" id="TFB05173.1"/>
    </source>
</evidence>
<dbReference type="EMBL" id="PPTA01000003">
    <property type="protein sequence ID" value="TFB05173.1"/>
    <property type="molecule type" value="Genomic_DNA"/>
</dbReference>
<reference evidence="1 2" key="1">
    <citation type="submission" date="2018-01" db="EMBL/GenBank/DDBJ databases">
        <title>Genome characterization of the sugarcane-associated fungus Trichoderma ghanense CCMA-1212 and their application in lignocelulose bioconversion.</title>
        <authorList>
            <person name="Steindorff A.S."/>
            <person name="Mendes T.D."/>
            <person name="Vilela E.S.D."/>
            <person name="Rodrigues D.S."/>
            <person name="Formighieri E.F."/>
            <person name="Melo I.S."/>
            <person name="Favaro L.C.L."/>
        </authorList>
    </citation>
    <scope>NUCLEOTIDE SEQUENCE [LARGE SCALE GENOMIC DNA]</scope>
    <source>
        <strain evidence="1 2">CCMA-1212</strain>
    </source>
</reference>
<gene>
    <name evidence="1" type="ORF">CCMA1212_002585</name>
</gene>
<evidence type="ECO:0008006" key="3">
    <source>
        <dbReference type="Google" id="ProtNLM"/>
    </source>
</evidence>
<comment type="caution">
    <text evidence="1">The sequence shown here is derived from an EMBL/GenBank/DDBJ whole genome shotgun (WGS) entry which is preliminary data.</text>
</comment>
<organism evidence="1 2">
    <name type="scientific">Trichoderma ghanense</name>
    <dbReference type="NCBI Taxonomy" id="65468"/>
    <lineage>
        <taxon>Eukaryota</taxon>
        <taxon>Fungi</taxon>
        <taxon>Dikarya</taxon>
        <taxon>Ascomycota</taxon>
        <taxon>Pezizomycotina</taxon>
        <taxon>Sordariomycetes</taxon>
        <taxon>Hypocreomycetidae</taxon>
        <taxon>Hypocreales</taxon>
        <taxon>Hypocreaceae</taxon>
        <taxon>Trichoderma</taxon>
    </lineage>
</organism>